<evidence type="ECO:0000256" key="1">
    <source>
        <dbReference type="SAM" id="Phobius"/>
    </source>
</evidence>
<keyword evidence="1" id="KW-1133">Transmembrane helix</keyword>
<reference evidence="2 3" key="1">
    <citation type="submission" date="2019-08" db="EMBL/GenBank/DDBJ databases">
        <authorList>
            <person name="Dong K."/>
        </authorList>
    </citation>
    <scope>NUCLEOTIDE SEQUENCE [LARGE SCALE GENOMIC DNA]</scope>
    <source>
        <strain evidence="2 3">JCM14558</strain>
    </source>
</reference>
<proteinExistence type="predicted"/>
<comment type="caution">
    <text evidence="2">The sequence shown here is derived from an EMBL/GenBank/DDBJ whole genome shotgun (WGS) entry which is preliminary data.</text>
</comment>
<dbReference type="AlphaFoldDB" id="A0A5C8I1H9"/>
<keyword evidence="1" id="KW-0472">Membrane</keyword>
<keyword evidence="3" id="KW-1185">Reference proteome</keyword>
<feature type="transmembrane region" description="Helical" evidence="1">
    <location>
        <begin position="346"/>
        <end position="375"/>
    </location>
</feature>
<evidence type="ECO:0000313" key="2">
    <source>
        <dbReference type="EMBL" id="TXK12862.1"/>
    </source>
</evidence>
<sequence length="378" mass="41980">MDLRWMTAPPEEVAEAMATVRRESRPSWSPTKRQVLLHVNNCLLLWYMFVVFMSVGVQVDALQDGRLASRDVAVLSVTMPILAVWLVGTVLLYRATKRPPSARARLREWRRTLTALANGYEPRPSERATFSALITSSSVGVRAYPRFAARGTEFGALKARGPRATEWQYIAVKLSAPLPHLILDATSNDGVGTDLPAGVDRGQRLSLEGDFDRWFRVYSPARYGQDALYVLTPDLMAALIDHASAYNVEIVDDTLVFFTSPGVDFFAVEHWERVGAVLEEVVPRVTSKARQYLDERVPGQDVPFALAAVKAALDRPGVPWRPPDPVIGGDGRRLVVRNRQTGMRPVVAAIAWYVVRTSLYVVPGIFAFAGFMSIIDGR</sequence>
<accession>A0A5C8I1H9</accession>
<feature type="transmembrane region" description="Helical" evidence="1">
    <location>
        <begin position="35"/>
        <end position="57"/>
    </location>
</feature>
<protein>
    <recommendedName>
        <fullName evidence="4">DUF3137 domain-containing protein</fullName>
    </recommendedName>
</protein>
<evidence type="ECO:0008006" key="4">
    <source>
        <dbReference type="Google" id="ProtNLM"/>
    </source>
</evidence>
<dbReference type="RefSeq" id="WP_147893568.1">
    <property type="nucleotide sequence ID" value="NZ_BAAANR010000001.1"/>
</dbReference>
<feature type="transmembrane region" description="Helical" evidence="1">
    <location>
        <begin position="72"/>
        <end position="93"/>
    </location>
</feature>
<organism evidence="2 3">
    <name type="scientific">Microbacterium hatanonis</name>
    <dbReference type="NCBI Taxonomy" id="404366"/>
    <lineage>
        <taxon>Bacteria</taxon>
        <taxon>Bacillati</taxon>
        <taxon>Actinomycetota</taxon>
        <taxon>Actinomycetes</taxon>
        <taxon>Micrococcales</taxon>
        <taxon>Microbacteriaceae</taxon>
        <taxon>Microbacterium</taxon>
    </lineage>
</organism>
<gene>
    <name evidence="2" type="ORF">FVP77_05270</name>
</gene>
<dbReference type="EMBL" id="VRSV01000001">
    <property type="protein sequence ID" value="TXK12862.1"/>
    <property type="molecule type" value="Genomic_DNA"/>
</dbReference>
<keyword evidence="1" id="KW-0812">Transmembrane</keyword>
<dbReference type="Proteomes" id="UP000321034">
    <property type="component" value="Unassembled WGS sequence"/>
</dbReference>
<dbReference type="OrthoDB" id="5054050at2"/>
<evidence type="ECO:0000313" key="3">
    <source>
        <dbReference type="Proteomes" id="UP000321034"/>
    </source>
</evidence>
<name>A0A5C8I1H9_9MICO</name>